<evidence type="ECO:0000313" key="2">
    <source>
        <dbReference type="Proteomes" id="UP000801864"/>
    </source>
</evidence>
<comment type="caution">
    <text evidence="1">The sequence shown here is derived from an EMBL/GenBank/DDBJ whole genome shotgun (WGS) entry which is preliminary data.</text>
</comment>
<sequence>MAPTATNSVVPTAINGVTHVYTLFYITLSIARSLIELPTLSPRDAANLLTKLRHTRCVVIGEKFIIGFCTMAYIN</sequence>
<gene>
    <name evidence="1" type="ORF">CFAM422_000153</name>
</gene>
<protein>
    <submittedName>
        <fullName evidence="1">Uncharacterized protein</fullName>
    </submittedName>
</protein>
<accession>A0A9P4XRW7</accession>
<reference evidence="1 2" key="1">
    <citation type="submission" date="2018-06" db="EMBL/GenBank/DDBJ databases">
        <title>Genome analysis of cellulolytic fungus Trichoderma lentiforme CFAM-422.</title>
        <authorList>
            <person name="Steindorff A.S."/>
            <person name="Formighieri E.F."/>
            <person name="Midorikawa G.E.O."/>
            <person name="Tamietti M.S."/>
            <person name="Ramos E.Z."/>
            <person name="Silva A.S."/>
            <person name="Bon E.P.S."/>
            <person name="Mendes T.D."/>
            <person name="Damaso M.C.T."/>
            <person name="Favaro L.C.L."/>
        </authorList>
    </citation>
    <scope>NUCLEOTIDE SEQUENCE [LARGE SCALE GENOMIC DNA]</scope>
    <source>
        <strain evidence="1 2">CFAM-422</strain>
    </source>
</reference>
<organism evidence="1 2">
    <name type="scientific">Trichoderma lentiforme</name>
    <dbReference type="NCBI Taxonomy" id="1567552"/>
    <lineage>
        <taxon>Eukaryota</taxon>
        <taxon>Fungi</taxon>
        <taxon>Dikarya</taxon>
        <taxon>Ascomycota</taxon>
        <taxon>Pezizomycotina</taxon>
        <taxon>Sordariomycetes</taxon>
        <taxon>Hypocreomycetidae</taxon>
        <taxon>Hypocreales</taxon>
        <taxon>Hypocreaceae</taxon>
        <taxon>Trichoderma</taxon>
    </lineage>
</organism>
<keyword evidence="2" id="KW-1185">Reference proteome</keyword>
<dbReference type="EMBL" id="QLNT01000001">
    <property type="protein sequence ID" value="KAF3077377.1"/>
    <property type="molecule type" value="Genomic_DNA"/>
</dbReference>
<proteinExistence type="predicted"/>
<evidence type="ECO:0000313" key="1">
    <source>
        <dbReference type="EMBL" id="KAF3077377.1"/>
    </source>
</evidence>
<dbReference type="Proteomes" id="UP000801864">
    <property type="component" value="Unassembled WGS sequence"/>
</dbReference>
<dbReference type="AlphaFoldDB" id="A0A9P4XRW7"/>
<name>A0A9P4XRW7_9HYPO</name>